<sequence>MACGKISVAASVAVVLVAVFLPETILGARTAPPVRFTVHGRVFCDTCRAGFETPATTYIEGAKIRVECRGTNGVKLCSYDGMTDSSGTYNVLVADEHEHEICEVSLVSSPDQSCNAVVPGREKARVFLSHNNGISSDTRFANNLGFQKDTPLALCSDLMKMYQEDDV</sequence>
<keyword evidence="3" id="KW-0732">Signal</keyword>
<accession>A0A835RA83</accession>
<proteinExistence type="inferred from homology"/>
<comment type="caution">
    <text evidence="4">The sequence shown here is derived from an EMBL/GenBank/DDBJ whole genome shotgun (WGS) entry which is preliminary data.</text>
</comment>
<keyword evidence="2" id="KW-1015">Disulfide bond</keyword>
<dbReference type="InterPro" id="IPR006041">
    <property type="entry name" value="Pollen_Ole_e1_allergen"/>
</dbReference>
<dbReference type="EMBL" id="JADCNL010000004">
    <property type="protein sequence ID" value="KAG0485159.1"/>
    <property type="molecule type" value="Genomic_DNA"/>
</dbReference>
<keyword evidence="5" id="KW-1185">Reference proteome</keyword>
<name>A0A835RA83_VANPL</name>
<dbReference type="Proteomes" id="UP000636800">
    <property type="component" value="Unassembled WGS sequence"/>
</dbReference>
<dbReference type="PANTHER" id="PTHR31614:SF5">
    <property type="entry name" value="ALLERGEN-LIKE PROTEIN BRSN20"/>
    <property type="match status" value="1"/>
</dbReference>
<dbReference type="PANTHER" id="PTHR31614">
    <property type="entry name" value="PROTEIN DOWNSTREAM OF FLC-RELATED"/>
    <property type="match status" value="1"/>
</dbReference>
<evidence type="ECO:0000313" key="4">
    <source>
        <dbReference type="EMBL" id="KAG0485159.1"/>
    </source>
</evidence>
<evidence type="ECO:0000313" key="5">
    <source>
        <dbReference type="Proteomes" id="UP000636800"/>
    </source>
</evidence>
<organism evidence="4 5">
    <name type="scientific">Vanilla planifolia</name>
    <name type="common">Vanilla</name>
    <dbReference type="NCBI Taxonomy" id="51239"/>
    <lineage>
        <taxon>Eukaryota</taxon>
        <taxon>Viridiplantae</taxon>
        <taxon>Streptophyta</taxon>
        <taxon>Embryophyta</taxon>
        <taxon>Tracheophyta</taxon>
        <taxon>Spermatophyta</taxon>
        <taxon>Magnoliopsida</taxon>
        <taxon>Liliopsida</taxon>
        <taxon>Asparagales</taxon>
        <taxon>Orchidaceae</taxon>
        <taxon>Vanilloideae</taxon>
        <taxon>Vanilleae</taxon>
        <taxon>Vanilla</taxon>
    </lineage>
</organism>
<evidence type="ECO:0000256" key="2">
    <source>
        <dbReference type="ARBA" id="ARBA00023157"/>
    </source>
</evidence>
<comment type="similarity">
    <text evidence="1">Belongs to the Ole e I family.</text>
</comment>
<dbReference type="AlphaFoldDB" id="A0A835RA83"/>
<protein>
    <recommendedName>
        <fullName evidence="6">Pollen-specific protein C13</fullName>
    </recommendedName>
</protein>
<gene>
    <name evidence="4" type="ORF">HPP92_009238</name>
</gene>
<evidence type="ECO:0000256" key="3">
    <source>
        <dbReference type="SAM" id="SignalP"/>
    </source>
</evidence>
<dbReference type="Pfam" id="PF01190">
    <property type="entry name" value="Pollen_Ole_e_1"/>
    <property type="match status" value="1"/>
</dbReference>
<evidence type="ECO:0000256" key="1">
    <source>
        <dbReference type="ARBA" id="ARBA00010049"/>
    </source>
</evidence>
<dbReference type="OrthoDB" id="2011645at2759"/>
<feature type="signal peptide" evidence="3">
    <location>
        <begin position="1"/>
        <end position="27"/>
    </location>
</feature>
<reference evidence="4 5" key="1">
    <citation type="journal article" date="2020" name="Nat. Food">
        <title>A phased Vanilla planifolia genome enables genetic improvement of flavour and production.</title>
        <authorList>
            <person name="Hasing T."/>
            <person name="Tang H."/>
            <person name="Brym M."/>
            <person name="Khazi F."/>
            <person name="Huang T."/>
            <person name="Chambers A.H."/>
        </authorList>
    </citation>
    <scope>NUCLEOTIDE SEQUENCE [LARGE SCALE GENOMIC DNA]</scope>
    <source>
        <tissue evidence="4">Leaf</tissue>
    </source>
</reference>
<evidence type="ECO:0008006" key="6">
    <source>
        <dbReference type="Google" id="ProtNLM"/>
    </source>
</evidence>
<feature type="chain" id="PRO_5032585656" description="Pollen-specific protein C13" evidence="3">
    <location>
        <begin position="28"/>
        <end position="167"/>
    </location>
</feature>